<accession>A0A8E2J9M7</accession>
<keyword evidence="3" id="KW-1185">Reference proteome</keyword>
<sequence>MSYPYSSHSQSLYNFDMTVQSTQSNLTPDGYILDPNAASWLESDTPLEYLSPGEPPRTTPSSDHDSEATLVGSPDIIDVIVLLHDVKQSIEGLKREVSEDKDTLLNLREICASIQKDTHQNSSALSNIDEFIKSLKQWTWDFKEDVQRKMETFTKLVRK</sequence>
<evidence type="ECO:0000313" key="3">
    <source>
        <dbReference type="Proteomes" id="UP000250266"/>
    </source>
</evidence>
<organism evidence="2 3">
    <name type="scientific">Lepidopterella palustris CBS 459.81</name>
    <dbReference type="NCBI Taxonomy" id="1314670"/>
    <lineage>
        <taxon>Eukaryota</taxon>
        <taxon>Fungi</taxon>
        <taxon>Dikarya</taxon>
        <taxon>Ascomycota</taxon>
        <taxon>Pezizomycotina</taxon>
        <taxon>Dothideomycetes</taxon>
        <taxon>Pleosporomycetidae</taxon>
        <taxon>Mytilinidiales</taxon>
        <taxon>Argynnaceae</taxon>
        <taxon>Lepidopterella</taxon>
    </lineage>
</organism>
<name>A0A8E2J9M7_9PEZI</name>
<gene>
    <name evidence="2" type="ORF">K432DRAFT_397985</name>
</gene>
<protein>
    <submittedName>
        <fullName evidence="2">Uncharacterized protein</fullName>
    </submittedName>
</protein>
<dbReference type="OrthoDB" id="9333799at2759"/>
<dbReference type="EMBL" id="KV745453">
    <property type="protein sequence ID" value="OCK74564.1"/>
    <property type="molecule type" value="Genomic_DNA"/>
</dbReference>
<proteinExistence type="predicted"/>
<reference evidence="2 3" key="1">
    <citation type="journal article" date="2016" name="Nat. Commun.">
        <title>Ectomycorrhizal ecology is imprinted in the genome of the dominant symbiotic fungus Cenococcum geophilum.</title>
        <authorList>
            <consortium name="DOE Joint Genome Institute"/>
            <person name="Peter M."/>
            <person name="Kohler A."/>
            <person name="Ohm R.A."/>
            <person name="Kuo A."/>
            <person name="Krutzmann J."/>
            <person name="Morin E."/>
            <person name="Arend M."/>
            <person name="Barry K.W."/>
            <person name="Binder M."/>
            <person name="Choi C."/>
            <person name="Clum A."/>
            <person name="Copeland A."/>
            <person name="Grisel N."/>
            <person name="Haridas S."/>
            <person name="Kipfer T."/>
            <person name="LaButti K."/>
            <person name="Lindquist E."/>
            <person name="Lipzen A."/>
            <person name="Maire R."/>
            <person name="Meier B."/>
            <person name="Mihaltcheva S."/>
            <person name="Molinier V."/>
            <person name="Murat C."/>
            <person name="Poggeler S."/>
            <person name="Quandt C.A."/>
            <person name="Sperisen C."/>
            <person name="Tritt A."/>
            <person name="Tisserant E."/>
            <person name="Crous P.W."/>
            <person name="Henrissat B."/>
            <person name="Nehls U."/>
            <person name="Egli S."/>
            <person name="Spatafora J.W."/>
            <person name="Grigoriev I.V."/>
            <person name="Martin F.M."/>
        </authorList>
    </citation>
    <scope>NUCLEOTIDE SEQUENCE [LARGE SCALE GENOMIC DNA]</scope>
    <source>
        <strain evidence="2 3">CBS 459.81</strain>
    </source>
</reference>
<dbReference type="Proteomes" id="UP000250266">
    <property type="component" value="Unassembled WGS sequence"/>
</dbReference>
<feature type="region of interest" description="Disordered" evidence="1">
    <location>
        <begin position="46"/>
        <end position="69"/>
    </location>
</feature>
<evidence type="ECO:0000256" key="1">
    <source>
        <dbReference type="SAM" id="MobiDB-lite"/>
    </source>
</evidence>
<evidence type="ECO:0000313" key="2">
    <source>
        <dbReference type="EMBL" id="OCK74564.1"/>
    </source>
</evidence>
<dbReference type="AlphaFoldDB" id="A0A8E2J9M7"/>